<keyword evidence="1" id="KW-1133">Transmembrane helix</keyword>
<reference evidence="2" key="3">
    <citation type="submission" date="2025-09" db="UniProtKB">
        <authorList>
            <consortium name="Ensembl"/>
        </authorList>
    </citation>
    <scope>IDENTIFICATION</scope>
</reference>
<proteinExistence type="predicted"/>
<reference evidence="2" key="2">
    <citation type="submission" date="2025-08" db="UniProtKB">
        <authorList>
            <consortium name="Ensembl"/>
        </authorList>
    </citation>
    <scope>IDENTIFICATION</scope>
</reference>
<evidence type="ECO:0000313" key="3">
    <source>
        <dbReference type="Proteomes" id="UP001501920"/>
    </source>
</evidence>
<evidence type="ECO:0000256" key="1">
    <source>
        <dbReference type="SAM" id="Phobius"/>
    </source>
</evidence>
<keyword evidence="1" id="KW-0472">Membrane</keyword>
<evidence type="ECO:0000313" key="2">
    <source>
        <dbReference type="Ensembl" id="ENSPNAP00000018879.2"/>
    </source>
</evidence>
<sequence length="84" mass="9279">MAVDWLGFGYAAAVVFRGFHDLFGFISAYGAYRLLQINETFVLKCLLAHSFKFMLLIFLIVFALVASAGITTGLSLLIVVQMLI</sequence>
<dbReference type="AlphaFoldDB" id="A0A3B4D7H3"/>
<protein>
    <submittedName>
        <fullName evidence="2">Uncharacterized protein</fullName>
    </submittedName>
</protein>
<organism evidence="2 3">
    <name type="scientific">Pygocentrus nattereri</name>
    <name type="common">Red-bellied piranha</name>
    <dbReference type="NCBI Taxonomy" id="42514"/>
    <lineage>
        <taxon>Eukaryota</taxon>
        <taxon>Metazoa</taxon>
        <taxon>Chordata</taxon>
        <taxon>Craniata</taxon>
        <taxon>Vertebrata</taxon>
        <taxon>Euteleostomi</taxon>
        <taxon>Actinopterygii</taxon>
        <taxon>Neopterygii</taxon>
        <taxon>Teleostei</taxon>
        <taxon>Ostariophysi</taxon>
        <taxon>Characiformes</taxon>
        <taxon>Characoidei</taxon>
        <taxon>Pygocentrus</taxon>
    </lineage>
</organism>
<keyword evidence="3" id="KW-1185">Reference proteome</keyword>
<accession>A0A3B4D7H3</accession>
<dbReference type="Ensembl" id="ENSPNAT00000028325.2">
    <property type="protein sequence ID" value="ENSPNAP00000018879.2"/>
    <property type="gene ID" value="ENSPNAG00000025630.2"/>
</dbReference>
<feature type="transmembrane region" description="Helical" evidence="1">
    <location>
        <begin position="53"/>
        <end position="80"/>
    </location>
</feature>
<feature type="transmembrane region" description="Helical" evidence="1">
    <location>
        <begin position="6"/>
        <end position="32"/>
    </location>
</feature>
<keyword evidence="1" id="KW-0812">Transmembrane</keyword>
<dbReference type="Proteomes" id="UP001501920">
    <property type="component" value="Chromosome 5"/>
</dbReference>
<reference evidence="2 3" key="1">
    <citation type="submission" date="2020-10" db="EMBL/GenBank/DDBJ databases">
        <title>Pygocentrus nattereri (red-bellied piranha) genome, fPygNat1, primary haplotype.</title>
        <authorList>
            <person name="Myers G."/>
            <person name="Meyer A."/>
            <person name="Karagic N."/>
            <person name="Pippel M."/>
            <person name="Winkler S."/>
            <person name="Tracey A."/>
            <person name="Wood J."/>
            <person name="Formenti G."/>
            <person name="Howe K."/>
            <person name="Fedrigo O."/>
            <person name="Jarvis E.D."/>
        </authorList>
    </citation>
    <scope>NUCLEOTIDE SEQUENCE [LARGE SCALE GENOMIC DNA]</scope>
</reference>
<name>A0A3B4D7H3_PYGNA</name>